<dbReference type="HAMAP" id="MF_01219">
    <property type="entry name" value="PyrR"/>
    <property type="match status" value="1"/>
</dbReference>
<proteinExistence type="inferred from homology"/>
<organism evidence="8 9">
    <name type="scientific">Virgibacillus sediminis</name>
    <dbReference type="NCBI Taxonomy" id="202260"/>
    <lineage>
        <taxon>Bacteria</taxon>
        <taxon>Bacillati</taxon>
        <taxon>Bacillota</taxon>
        <taxon>Bacilli</taxon>
        <taxon>Bacillales</taxon>
        <taxon>Bacillaceae</taxon>
        <taxon>Virgibacillus</taxon>
    </lineage>
</organism>
<feature type="domain" description="Phosphoribosyltransferase" evidence="7">
    <location>
        <begin position="5"/>
        <end position="168"/>
    </location>
</feature>
<dbReference type="InterPro" id="IPR029057">
    <property type="entry name" value="PRTase-like"/>
</dbReference>
<accession>A0ABV7ABL3</accession>
<evidence type="ECO:0000256" key="3">
    <source>
        <dbReference type="ARBA" id="ARBA00022676"/>
    </source>
</evidence>
<comment type="function">
    <text evidence="6">Regulates transcriptional attenuation of the pyrimidine nucleotide (pyr) operon by binding in a uridine-dependent manner to specific sites on pyr mRNA. This disrupts an antiterminator hairpin in the RNA and favors formation of a downstream transcription terminator, leading to a reduced expression of downstream genes.</text>
</comment>
<dbReference type="NCBIfam" id="NF003547">
    <property type="entry name" value="PRK05205.1-3"/>
    <property type="match status" value="1"/>
</dbReference>
<dbReference type="Gene3D" id="3.40.50.2020">
    <property type="match status" value="1"/>
</dbReference>
<keyword evidence="5 6" id="KW-0804">Transcription</keyword>
<comment type="similarity">
    <text evidence="1 6">Belongs to the purine/pyrimidine phosphoribosyltransferase family. PyrR subfamily.</text>
</comment>
<keyword evidence="3 6" id="KW-0328">Glycosyltransferase</keyword>
<keyword evidence="2 6" id="KW-0806">Transcription termination</keyword>
<dbReference type="Pfam" id="PF00156">
    <property type="entry name" value="Pribosyltran"/>
    <property type="match status" value="1"/>
</dbReference>
<dbReference type="PANTHER" id="PTHR11608">
    <property type="entry name" value="BIFUNCTIONAL PROTEIN PYRR"/>
    <property type="match status" value="1"/>
</dbReference>
<dbReference type="EMBL" id="JBHRRZ010000040">
    <property type="protein sequence ID" value="MFC2950178.1"/>
    <property type="molecule type" value="Genomic_DNA"/>
</dbReference>
<comment type="subunit">
    <text evidence="6">Homodimer and homohexamer; in equilibrium.</text>
</comment>
<dbReference type="InterPro" id="IPR023050">
    <property type="entry name" value="PyrR"/>
</dbReference>
<evidence type="ECO:0000256" key="5">
    <source>
        <dbReference type="ARBA" id="ARBA00023163"/>
    </source>
</evidence>
<evidence type="ECO:0000313" key="8">
    <source>
        <dbReference type="EMBL" id="MFC2950178.1"/>
    </source>
</evidence>
<evidence type="ECO:0000256" key="6">
    <source>
        <dbReference type="HAMAP-Rule" id="MF_01219"/>
    </source>
</evidence>
<dbReference type="GO" id="GO:0004845">
    <property type="term" value="F:uracil phosphoribosyltransferase activity"/>
    <property type="evidence" value="ECO:0007669"/>
    <property type="project" value="UniProtKB-EC"/>
</dbReference>
<evidence type="ECO:0000313" key="9">
    <source>
        <dbReference type="Proteomes" id="UP001595387"/>
    </source>
</evidence>
<feature type="short sequence motif" description="PRPP-binding" evidence="6">
    <location>
        <begin position="101"/>
        <end position="113"/>
    </location>
</feature>
<comment type="caution">
    <text evidence="8">The sequence shown here is derived from an EMBL/GenBank/DDBJ whole genome shotgun (WGS) entry which is preliminary data.</text>
</comment>
<evidence type="ECO:0000256" key="4">
    <source>
        <dbReference type="ARBA" id="ARBA00023015"/>
    </source>
</evidence>
<gene>
    <name evidence="6 8" type="primary">pyrR</name>
    <name evidence="8" type="ORF">ACFODW_17785</name>
</gene>
<keyword evidence="6 8" id="KW-0808">Transferase</keyword>
<evidence type="ECO:0000259" key="7">
    <source>
        <dbReference type="Pfam" id="PF00156"/>
    </source>
</evidence>
<evidence type="ECO:0000256" key="2">
    <source>
        <dbReference type="ARBA" id="ARBA00022472"/>
    </source>
</evidence>
<sequence>MKKKTEILDQPAVNRALTRIAHEILEKNKGGDNLLLVGVKTRGVPLASRLQEKIRQIENITVPIGELDITLYRDDLEKVSDNEDPELKAVNIEVDVTEKKVILVDDVLYTGRTIRAAMDAVMDSGRPSGIQLAVLVDRGHRELPIRADYVGKNIPTSEKEVVVVQLDEVDQADHVSIYEKE</sequence>
<dbReference type="InterPro" id="IPR050137">
    <property type="entry name" value="PyrR_bifunctional"/>
</dbReference>
<keyword evidence="4 6" id="KW-0805">Transcription regulation</keyword>
<dbReference type="InterPro" id="IPR000836">
    <property type="entry name" value="PRTase_dom"/>
</dbReference>
<dbReference type="PANTHER" id="PTHR11608:SF0">
    <property type="entry name" value="BIFUNCTIONAL PROTEIN PYRR"/>
    <property type="match status" value="1"/>
</dbReference>
<dbReference type="SUPFAM" id="SSF53271">
    <property type="entry name" value="PRTase-like"/>
    <property type="match status" value="1"/>
</dbReference>
<protein>
    <recommendedName>
        <fullName evidence="6">Bifunctional protein PyrR</fullName>
    </recommendedName>
    <domain>
        <recommendedName>
            <fullName evidence="6">Pyrimidine operon regulatory protein</fullName>
        </recommendedName>
    </domain>
    <domain>
        <recommendedName>
            <fullName evidence="6">Uracil phosphoribosyltransferase</fullName>
            <shortName evidence="6">UPRTase</shortName>
            <ecNumber evidence="6">2.4.2.9</ecNumber>
        </recommendedName>
    </domain>
</protein>
<reference evidence="9" key="1">
    <citation type="journal article" date="2019" name="Int. J. Syst. Evol. Microbiol.">
        <title>The Global Catalogue of Microorganisms (GCM) 10K type strain sequencing project: providing services to taxonomists for standard genome sequencing and annotation.</title>
        <authorList>
            <consortium name="The Broad Institute Genomics Platform"/>
            <consortium name="The Broad Institute Genome Sequencing Center for Infectious Disease"/>
            <person name="Wu L."/>
            <person name="Ma J."/>
        </authorList>
    </citation>
    <scope>NUCLEOTIDE SEQUENCE [LARGE SCALE GENOMIC DNA]</scope>
    <source>
        <strain evidence="9">KCTC 13193</strain>
    </source>
</reference>
<evidence type="ECO:0000256" key="1">
    <source>
        <dbReference type="ARBA" id="ARBA00005565"/>
    </source>
</evidence>
<dbReference type="RefSeq" id="WP_390308234.1">
    <property type="nucleotide sequence ID" value="NZ_JBHRRZ010000040.1"/>
</dbReference>
<dbReference type="Proteomes" id="UP001595387">
    <property type="component" value="Unassembled WGS sequence"/>
</dbReference>
<dbReference type="NCBIfam" id="NF003548">
    <property type="entry name" value="PRK05205.1-4"/>
    <property type="match status" value="1"/>
</dbReference>
<comment type="catalytic activity">
    <reaction evidence="6">
        <text>UMP + diphosphate = 5-phospho-alpha-D-ribose 1-diphosphate + uracil</text>
        <dbReference type="Rhea" id="RHEA:13017"/>
        <dbReference type="ChEBI" id="CHEBI:17568"/>
        <dbReference type="ChEBI" id="CHEBI:33019"/>
        <dbReference type="ChEBI" id="CHEBI:57865"/>
        <dbReference type="ChEBI" id="CHEBI:58017"/>
        <dbReference type="EC" id="2.4.2.9"/>
    </reaction>
</comment>
<dbReference type="EC" id="2.4.2.9" evidence="6"/>
<dbReference type="CDD" id="cd06223">
    <property type="entry name" value="PRTases_typeI"/>
    <property type="match status" value="1"/>
</dbReference>
<comment type="function">
    <text evidence="6">Also displays a weak uracil phosphoribosyltransferase activity which is not physiologically significant.</text>
</comment>
<keyword evidence="9" id="KW-1185">Reference proteome</keyword>
<keyword evidence="6" id="KW-0694">RNA-binding</keyword>
<name>A0ABV7ABL3_9BACI</name>
<dbReference type="NCBIfam" id="NF003549">
    <property type="entry name" value="PRK05205.1-5"/>
    <property type="match status" value="1"/>
</dbReference>